<gene>
    <name evidence="1" type="ORF">ACFFIP_11500</name>
</gene>
<comment type="caution">
    <text evidence="1">The sequence shown here is derived from an EMBL/GenBank/DDBJ whole genome shotgun (WGS) entry which is preliminary data.</text>
</comment>
<protein>
    <submittedName>
        <fullName evidence="1">Uncharacterized protein</fullName>
    </submittedName>
</protein>
<keyword evidence="2" id="KW-1185">Reference proteome</keyword>
<name>A0ABV6FTV6_9BACT</name>
<sequence length="108" mass="12417">MSVLFVQAVFFGLSENQDAIDFTETEHADYFGSPESSQLPGDVINVVIPSVSNFTFSSLKKVDYRGAFEFFYHRNQILFTKLISGFFEGSVSIQQLILDHLYPFFFFF</sequence>
<proteinExistence type="predicted"/>
<dbReference type="EMBL" id="JBHLWI010000030">
    <property type="protein sequence ID" value="MFC0263305.1"/>
    <property type="molecule type" value="Genomic_DNA"/>
</dbReference>
<evidence type="ECO:0000313" key="2">
    <source>
        <dbReference type="Proteomes" id="UP001589797"/>
    </source>
</evidence>
<organism evidence="1 2">
    <name type="scientific">Fontibacter flavus</name>
    <dbReference type="NCBI Taxonomy" id="654838"/>
    <lineage>
        <taxon>Bacteria</taxon>
        <taxon>Pseudomonadati</taxon>
        <taxon>Bacteroidota</taxon>
        <taxon>Cytophagia</taxon>
        <taxon>Cytophagales</taxon>
        <taxon>Cyclobacteriaceae</taxon>
        <taxon>Fontibacter</taxon>
    </lineage>
</organism>
<evidence type="ECO:0000313" key="1">
    <source>
        <dbReference type="EMBL" id="MFC0263305.1"/>
    </source>
</evidence>
<reference evidence="1 2" key="1">
    <citation type="submission" date="2024-09" db="EMBL/GenBank/DDBJ databases">
        <authorList>
            <person name="Sun Q."/>
            <person name="Mori K."/>
        </authorList>
    </citation>
    <scope>NUCLEOTIDE SEQUENCE [LARGE SCALE GENOMIC DNA]</scope>
    <source>
        <strain evidence="1 2">CCM 7650</strain>
    </source>
</reference>
<dbReference type="Proteomes" id="UP001589797">
    <property type="component" value="Unassembled WGS sequence"/>
</dbReference>
<accession>A0ABV6FTV6</accession>
<dbReference type="RefSeq" id="WP_382387791.1">
    <property type="nucleotide sequence ID" value="NZ_JBHLWI010000030.1"/>
</dbReference>